<feature type="domain" description="Methyltransferase type 11" evidence="1">
    <location>
        <begin position="10"/>
        <end position="99"/>
    </location>
</feature>
<protein>
    <submittedName>
        <fullName evidence="2">Methyltransferase type 11</fullName>
        <ecNumber evidence="2">2.1.1.-</ecNumber>
    </submittedName>
</protein>
<dbReference type="GO" id="GO:0008757">
    <property type="term" value="F:S-adenosylmethionine-dependent methyltransferase activity"/>
    <property type="evidence" value="ECO:0007669"/>
    <property type="project" value="InterPro"/>
</dbReference>
<dbReference type="AlphaFoldDB" id="K1SZJ1"/>
<accession>K1SZJ1</accession>
<organism evidence="2">
    <name type="scientific">human gut metagenome</name>
    <dbReference type="NCBI Taxonomy" id="408170"/>
    <lineage>
        <taxon>unclassified sequences</taxon>
        <taxon>metagenomes</taxon>
        <taxon>organismal metagenomes</taxon>
    </lineage>
</organism>
<proteinExistence type="predicted"/>
<dbReference type="InterPro" id="IPR050508">
    <property type="entry name" value="Methyltransf_Superfamily"/>
</dbReference>
<dbReference type="EC" id="2.1.1.-" evidence="2"/>
<dbReference type="InterPro" id="IPR029063">
    <property type="entry name" value="SAM-dependent_MTases_sf"/>
</dbReference>
<evidence type="ECO:0000313" key="2">
    <source>
        <dbReference type="EMBL" id="EKC59190.1"/>
    </source>
</evidence>
<name>K1SZJ1_9ZZZZ</name>
<feature type="non-terminal residue" evidence="2">
    <location>
        <position position="1"/>
    </location>
</feature>
<comment type="caution">
    <text evidence="2">The sequence shown here is derived from an EMBL/GenBank/DDBJ whole genome shotgun (WGS) entry which is preliminary data.</text>
</comment>
<gene>
    <name evidence="2" type="ORF">LEA_13491</name>
</gene>
<dbReference type="CDD" id="cd02440">
    <property type="entry name" value="AdoMet_MTases"/>
    <property type="match status" value="1"/>
</dbReference>
<sequence>AAERIGGEVLEIGTGSGYGIELVAPHARRFVTIDKHRPQEELLARGDVTFLEAVVPPLPFRDASFDWVISFQIIEHIRDDRAFVAEIHRVLRPGGRFLVTTPNAPMSLTRNPWHVREYTPEELRRLLLGPFSEVEALGVFGNGKVMDYYEENRRSVERITRFDLLDLQHRLPRWMLQLPYDLLNRLNRRRLLRQNTDL</sequence>
<dbReference type="GO" id="GO:0032259">
    <property type="term" value="P:methylation"/>
    <property type="evidence" value="ECO:0007669"/>
    <property type="project" value="UniProtKB-KW"/>
</dbReference>
<dbReference type="InterPro" id="IPR013216">
    <property type="entry name" value="Methyltransf_11"/>
</dbReference>
<reference evidence="2" key="1">
    <citation type="journal article" date="2013" name="Environ. Microbiol.">
        <title>Microbiota from the distal guts of lean and obese adolescents exhibit partial functional redundancy besides clear differences in community structure.</title>
        <authorList>
            <person name="Ferrer M."/>
            <person name="Ruiz A."/>
            <person name="Lanza F."/>
            <person name="Haange S.B."/>
            <person name="Oberbach A."/>
            <person name="Till H."/>
            <person name="Bargiela R."/>
            <person name="Campoy C."/>
            <person name="Segura M.T."/>
            <person name="Richter M."/>
            <person name="von Bergen M."/>
            <person name="Seifert J."/>
            <person name="Suarez A."/>
        </authorList>
    </citation>
    <scope>NUCLEOTIDE SEQUENCE</scope>
</reference>
<dbReference type="EMBL" id="AJWY01009155">
    <property type="protein sequence ID" value="EKC59190.1"/>
    <property type="molecule type" value="Genomic_DNA"/>
</dbReference>
<dbReference type="SUPFAM" id="SSF53335">
    <property type="entry name" value="S-adenosyl-L-methionine-dependent methyltransferases"/>
    <property type="match status" value="1"/>
</dbReference>
<dbReference type="PANTHER" id="PTHR42912">
    <property type="entry name" value="METHYLTRANSFERASE"/>
    <property type="match status" value="1"/>
</dbReference>
<dbReference type="PANTHER" id="PTHR42912:SF93">
    <property type="entry name" value="N6-ADENOSINE-METHYLTRANSFERASE TMT1A"/>
    <property type="match status" value="1"/>
</dbReference>
<dbReference type="Gene3D" id="3.40.50.150">
    <property type="entry name" value="Vaccinia Virus protein VP39"/>
    <property type="match status" value="1"/>
</dbReference>
<keyword evidence="2" id="KW-0808">Transferase</keyword>
<feature type="non-terminal residue" evidence="2">
    <location>
        <position position="198"/>
    </location>
</feature>
<evidence type="ECO:0000259" key="1">
    <source>
        <dbReference type="Pfam" id="PF08241"/>
    </source>
</evidence>
<dbReference type="Pfam" id="PF08241">
    <property type="entry name" value="Methyltransf_11"/>
    <property type="match status" value="1"/>
</dbReference>
<keyword evidence="2" id="KW-0489">Methyltransferase</keyword>